<dbReference type="AlphaFoldDB" id="A0A6L8LM86"/>
<evidence type="ECO:0000313" key="1">
    <source>
        <dbReference type="EMBL" id="MYM54239.1"/>
    </source>
</evidence>
<gene>
    <name evidence="1" type="ORF">GR167_02900</name>
</gene>
<dbReference type="EMBL" id="WWEN01000002">
    <property type="protein sequence ID" value="MYM54239.1"/>
    <property type="molecule type" value="Genomic_DNA"/>
</dbReference>
<sequence>MSTEQVIADLTNPRKIADFQVTDNVFADYNEVVRVLSAMNWEELPLSGKRFLLHRLVLKTKGLADLNEGTQHTVASHKITIRRSQQDDDYKEIRRRMRFSIYSRFWNPSTNICVTFWIDDLKLS</sequence>
<proteinExistence type="predicted"/>
<dbReference type="RefSeq" id="WP_160971950.1">
    <property type="nucleotide sequence ID" value="NZ_WWEN01000002.1"/>
</dbReference>
<keyword evidence="2" id="KW-1185">Reference proteome</keyword>
<reference evidence="1 2" key="1">
    <citation type="submission" date="2020-01" db="EMBL/GenBank/DDBJ databases">
        <authorList>
            <person name="Chen S."/>
        </authorList>
    </citation>
    <scope>NUCLEOTIDE SEQUENCE [LARGE SCALE GENOMIC DNA]</scope>
    <source>
        <strain evidence="1 2">GS-10</strain>
    </source>
</reference>
<accession>A0A6L8LM86</accession>
<dbReference type="Proteomes" id="UP000479043">
    <property type="component" value="Unassembled WGS sequence"/>
</dbReference>
<protein>
    <submittedName>
        <fullName evidence="1">Uncharacterized protein</fullName>
    </submittedName>
</protein>
<evidence type="ECO:0000313" key="2">
    <source>
        <dbReference type="Proteomes" id="UP000479043"/>
    </source>
</evidence>
<organism evidence="1 2">
    <name type="scientific">Thalassovita mangrovi</name>
    <dbReference type="NCBI Taxonomy" id="2692236"/>
    <lineage>
        <taxon>Bacteria</taxon>
        <taxon>Pseudomonadati</taxon>
        <taxon>Pseudomonadota</taxon>
        <taxon>Alphaproteobacteria</taxon>
        <taxon>Rhodobacterales</taxon>
        <taxon>Roseobacteraceae</taxon>
        <taxon>Thalassovita</taxon>
    </lineage>
</organism>
<comment type="caution">
    <text evidence="1">The sequence shown here is derived from an EMBL/GenBank/DDBJ whole genome shotgun (WGS) entry which is preliminary data.</text>
</comment>
<name>A0A6L8LM86_9RHOB</name>